<proteinExistence type="predicted"/>
<name>A0A1Q8CUV5_9PSEU</name>
<accession>A0A1Q8CUV5</accession>
<dbReference type="AlphaFoldDB" id="A0A1Q8CUV5"/>
<organism evidence="1 2">
    <name type="scientific">Actinophytocola xanthii</name>
    <dbReference type="NCBI Taxonomy" id="1912961"/>
    <lineage>
        <taxon>Bacteria</taxon>
        <taxon>Bacillati</taxon>
        <taxon>Actinomycetota</taxon>
        <taxon>Actinomycetes</taxon>
        <taxon>Pseudonocardiales</taxon>
        <taxon>Pseudonocardiaceae</taxon>
    </lineage>
</organism>
<gene>
    <name evidence="1" type="ORF">BU204_08160</name>
</gene>
<evidence type="ECO:0000313" key="2">
    <source>
        <dbReference type="Proteomes" id="UP000185596"/>
    </source>
</evidence>
<evidence type="ECO:0008006" key="3">
    <source>
        <dbReference type="Google" id="ProtNLM"/>
    </source>
</evidence>
<dbReference type="STRING" id="1912961.BU204_08160"/>
<dbReference type="EMBL" id="MSIE01000011">
    <property type="protein sequence ID" value="OLF18104.1"/>
    <property type="molecule type" value="Genomic_DNA"/>
</dbReference>
<protein>
    <recommendedName>
        <fullName evidence="3">Ketohydroxyglutarate aldolase</fullName>
    </recommendedName>
</protein>
<reference evidence="1 2" key="1">
    <citation type="submission" date="2016-12" db="EMBL/GenBank/DDBJ databases">
        <title>The draft genome sequence of Actinophytocola sp. 11-183.</title>
        <authorList>
            <person name="Wang W."/>
            <person name="Yuan L."/>
        </authorList>
    </citation>
    <scope>NUCLEOTIDE SEQUENCE [LARGE SCALE GENOMIC DNA]</scope>
    <source>
        <strain evidence="1 2">11-183</strain>
    </source>
</reference>
<dbReference type="Proteomes" id="UP000185596">
    <property type="component" value="Unassembled WGS sequence"/>
</dbReference>
<keyword evidence="2" id="KW-1185">Reference proteome</keyword>
<sequence>MERVTVTIEDGADFSTVVEALRRAGFTVAEPLETLGVVTGTVERDALASLSAVPGVSDVERQYEIQLPPPDAPVQ</sequence>
<comment type="caution">
    <text evidence="1">The sequence shown here is derived from an EMBL/GenBank/DDBJ whole genome shotgun (WGS) entry which is preliminary data.</text>
</comment>
<evidence type="ECO:0000313" key="1">
    <source>
        <dbReference type="EMBL" id="OLF18104.1"/>
    </source>
</evidence>